<reference evidence="7" key="2">
    <citation type="submission" date="2025-09" db="UniProtKB">
        <authorList>
            <consortium name="Ensembl"/>
        </authorList>
    </citation>
    <scope>IDENTIFICATION</scope>
</reference>
<evidence type="ECO:0000256" key="4">
    <source>
        <dbReference type="ARBA" id="ARBA00023212"/>
    </source>
</evidence>
<dbReference type="Ensembl" id="ENSLLET00000001011.1">
    <property type="protein sequence ID" value="ENSLLEP00000000971.1"/>
    <property type="gene ID" value="ENSLLEG00000000631.1"/>
</dbReference>
<evidence type="ECO:0000313" key="7">
    <source>
        <dbReference type="Ensembl" id="ENSLLEP00000000971.1"/>
    </source>
</evidence>
<dbReference type="GO" id="GO:0060030">
    <property type="term" value="P:dorsal convergence"/>
    <property type="evidence" value="ECO:0007669"/>
    <property type="project" value="Ensembl"/>
</dbReference>
<feature type="chain" id="PRO_5034259173" evidence="6">
    <location>
        <begin position="20"/>
        <end position="575"/>
    </location>
</feature>
<accession>A0A8C5LQ52</accession>
<proteinExistence type="predicted"/>
<dbReference type="GO" id="GO:0036038">
    <property type="term" value="C:MKS complex"/>
    <property type="evidence" value="ECO:0007669"/>
    <property type="project" value="TreeGrafter"/>
</dbReference>
<dbReference type="InterPro" id="IPR010796">
    <property type="entry name" value="C2_B9-type_dom"/>
</dbReference>
<dbReference type="GeneTree" id="ENSGT00510000047471"/>
<sequence>MRENAVVPIVIGTLGLVMAEDWSLDTGEAVYRSRDPVNNLRIRVLLQRVTPASALVQNVPREDRNRGDLELRLLSTKPASGGHGDDKEEVVISWQEKLFSQFEYELYKNEAACHTPLDRQYHQDVLSMERRGGRKNRRIFTYTDHDRYTNLEEHGLSVTTSYHESPSFLAERMANVRRRRQDKRQLDGVSMRNRIVTLEPSDEFRKNNHIINTPVQTMYIMADLAPSGKLDSKENEHILCTIRVDGNGVITLKPDVTGVKGPYRLEVEGHKRELWKYTLQHMSESVQREEQEREQNIYKDLYSRHKDYLRSLVGSEFEMTPAGALRLFINGEILSAQEYDHDNLYIRFFMELPKHWSSPGFQELSGVTQSCKTKTEGRENVAYFCYPFTFEIFLSEEVASEDIPQWPVLYFEVLSLDLWQRYRVEGYGSVILPDTPGMHTVTAQTWRPVELGTISELRRFFIGGSPELEDMTYIRIPGTFQGSRLSRYGFRTETTGTVTFRFHCIHQSRSFLDSSSLRRRMQSVLDRLGGSSQQSSIYNVLDAFHRARRRMQDARESLPQDILNTSRASLQQSQA</sequence>
<dbReference type="PANTHER" id="PTHR12968:SF4">
    <property type="entry name" value="TECTONIC-LIKE COMPLEX MEMBER MKS1"/>
    <property type="match status" value="1"/>
</dbReference>
<keyword evidence="4" id="KW-0206">Cytoskeleton</keyword>
<evidence type="ECO:0000256" key="2">
    <source>
        <dbReference type="ARBA" id="ARBA00022490"/>
    </source>
</evidence>
<gene>
    <name evidence="7" type="primary">MKS1</name>
</gene>
<reference evidence="7" key="1">
    <citation type="submission" date="2025-08" db="UniProtKB">
        <authorList>
            <consortium name="Ensembl"/>
        </authorList>
    </citation>
    <scope>IDENTIFICATION</scope>
</reference>
<dbReference type="AlphaFoldDB" id="A0A8C5LQ52"/>
<dbReference type="GO" id="GO:0060271">
    <property type="term" value="P:cilium assembly"/>
    <property type="evidence" value="ECO:0007669"/>
    <property type="project" value="TreeGrafter"/>
</dbReference>
<organism evidence="7 8">
    <name type="scientific">Leptobrachium leishanense</name>
    <name type="common">Leishan spiny toad</name>
    <dbReference type="NCBI Taxonomy" id="445787"/>
    <lineage>
        <taxon>Eukaryota</taxon>
        <taxon>Metazoa</taxon>
        <taxon>Chordata</taxon>
        <taxon>Craniata</taxon>
        <taxon>Vertebrata</taxon>
        <taxon>Euteleostomi</taxon>
        <taxon>Amphibia</taxon>
        <taxon>Batrachia</taxon>
        <taxon>Anura</taxon>
        <taxon>Pelobatoidea</taxon>
        <taxon>Megophryidae</taxon>
        <taxon>Leptobrachium</taxon>
    </lineage>
</organism>
<evidence type="ECO:0000313" key="8">
    <source>
        <dbReference type="Proteomes" id="UP000694569"/>
    </source>
</evidence>
<evidence type="ECO:0000256" key="6">
    <source>
        <dbReference type="SAM" id="SignalP"/>
    </source>
</evidence>
<dbReference type="Pfam" id="PF07162">
    <property type="entry name" value="B9-C2"/>
    <property type="match status" value="1"/>
</dbReference>
<dbReference type="PANTHER" id="PTHR12968">
    <property type="entry name" value="B9 DOMAIN-CONTAINING"/>
    <property type="match status" value="1"/>
</dbReference>
<dbReference type="PROSITE" id="PS51381">
    <property type="entry name" value="C2_B9"/>
    <property type="match status" value="1"/>
</dbReference>
<keyword evidence="8" id="KW-1185">Reference proteome</keyword>
<protein>
    <submittedName>
        <fullName evidence="7">MKS transition zone complex subunit 1</fullName>
    </submittedName>
</protein>
<keyword evidence="2" id="KW-0963">Cytoplasm</keyword>
<evidence type="ECO:0000256" key="5">
    <source>
        <dbReference type="ARBA" id="ARBA00023273"/>
    </source>
</evidence>
<feature type="signal peptide" evidence="6">
    <location>
        <begin position="1"/>
        <end position="19"/>
    </location>
</feature>
<comment type="subcellular location">
    <subcellularLocation>
        <location evidence="1">Cytoplasm</location>
        <location evidence="1">Cytoskeleton</location>
        <location evidence="1">Cilium basal body</location>
    </subcellularLocation>
</comment>
<keyword evidence="6" id="KW-0732">Signal</keyword>
<evidence type="ECO:0000256" key="1">
    <source>
        <dbReference type="ARBA" id="ARBA00004120"/>
    </source>
</evidence>
<keyword evidence="3" id="KW-0970">Cilium biogenesis/degradation</keyword>
<dbReference type="OrthoDB" id="10263520at2759"/>
<name>A0A8C5LQ52_9ANUR</name>
<evidence type="ECO:0000256" key="3">
    <source>
        <dbReference type="ARBA" id="ARBA00022794"/>
    </source>
</evidence>
<keyword evidence="5" id="KW-0966">Cell projection</keyword>
<dbReference type="Proteomes" id="UP000694569">
    <property type="component" value="Unplaced"/>
</dbReference>